<proteinExistence type="predicted"/>
<evidence type="ECO:0000313" key="1">
    <source>
        <dbReference type="EMBL" id="CAD8408547.1"/>
    </source>
</evidence>
<sequence>MEVQTSRIKKREDPRKAGVAIAWFHQVFQELQPHVMKKNVGCFAQITGQPLHDGPSPLASINVYGDADRIQNLKSIKRKFDPMSIFSAVESGMTCAHNIHQD</sequence>
<reference evidence="1" key="1">
    <citation type="submission" date="2021-01" db="EMBL/GenBank/DDBJ databases">
        <authorList>
            <person name="Corre E."/>
            <person name="Pelletier E."/>
            <person name="Niang G."/>
            <person name="Scheremetjew M."/>
            <person name="Finn R."/>
            <person name="Kale V."/>
            <person name="Holt S."/>
            <person name="Cochrane G."/>
            <person name="Meng A."/>
            <person name="Brown T."/>
            <person name="Cohen L."/>
        </authorList>
    </citation>
    <scope>NUCLEOTIDE SEQUENCE</scope>
    <source>
        <strain evidence="1">CCAP1064/1</strain>
    </source>
</reference>
<organism evidence="1">
    <name type="scientific">Proboscia inermis</name>
    <dbReference type="NCBI Taxonomy" id="420281"/>
    <lineage>
        <taxon>Eukaryota</taxon>
        <taxon>Sar</taxon>
        <taxon>Stramenopiles</taxon>
        <taxon>Ochrophyta</taxon>
        <taxon>Bacillariophyta</taxon>
        <taxon>Coscinodiscophyceae</taxon>
        <taxon>Rhizosoleniophycidae</taxon>
        <taxon>Rhizosoleniales</taxon>
        <taxon>Rhizosoleniaceae</taxon>
        <taxon>Proboscia</taxon>
    </lineage>
</organism>
<dbReference type="EMBL" id="HBEL01009749">
    <property type="protein sequence ID" value="CAD8408547.1"/>
    <property type="molecule type" value="Transcribed_RNA"/>
</dbReference>
<dbReference type="AlphaFoldDB" id="A0A7S0C0U4"/>
<gene>
    <name evidence="1" type="ORF">PINE0816_LOCUS4669</name>
</gene>
<name>A0A7S0C0U4_9STRA</name>
<accession>A0A7S0C0U4</accession>
<protein>
    <submittedName>
        <fullName evidence="1">Uncharacterized protein</fullName>
    </submittedName>
</protein>